<gene>
    <name evidence="4" type="primary">LOC103503068</name>
    <name evidence="2" type="synonym">103503068</name>
</gene>
<evidence type="ECO:0000313" key="3">
    <source>
        <dbReference type="Proteomes" id="UP001652600"/>
    </source>
</evidence>
<dbReference type="AlphaFoldDB" id="A0A1S3CPC6"/>
<dbReference type="RefSeq" id="XP_008465464.1">
    <property type="nucleotide sequence ID" value="XM_008467242.1"/>
</dbReference>
<feature type="compositionally biased region" description="Basic and acidic residues" evidence="1">
    <location>
        <begin position="1"/>
        <end position="40"/>
    </location>
</feature>
<accession>A0A1S3CPC6</accession>
<reference evidence="3" key="3">
    <citation type="submission" date="2025-05" db="UniProtKB">
        <authorList>
            <consortium name="RefSeq"/>
        </authorList>
    </citation>
    <scope>NUCLEOTIDE SEQUENCE [LARGE SCALE GENOMIC DNA]</scope>
</reference>
<evidence type="ECO:0000313" key="4">
    <source>
        <dbReference type="RefSeq" id="XP_008465464.1"/>
    </source>
</evidence>
<proteinExistence type="predicted"/>
<dbReference type="InParanoid" id="A0A1S3CPC6"/>
<dbReference type="EnsemblPlants" id="MELO3C026988.2.1">
    <property type="protein sequence ID" value="MELO3C026988.2.1"/>
    <property type="gene ID" value="MELO3C026988.2"/>
</dbReference>
<keyword evidence="3" id="KW-1185">Reference proteome</keyword>
<organism evidence="3 4">
    <name type="scientific">Cucumis melo</name>
    <name type="common">Muskmelon</name>
    <dbReference type="NCBI Taxonomy" id="3656"/>
    <lineage>
        <taxon>Eukaryota</taxon>
        <taxon>Viridiplantae</taxon>
        <taxon>Streptophyta</taxon>
        <taxon>Embryophyta</taxon>
        <taxon>Tracheophyta</taxon>
        <taxon>Spermatophyta</taxon>
        <taxon>Magnoliopsida</taxon>
        <taxon>eudicotyledons</taxon>
        <taxon>Gunneridae</taxon>
        <taxon>Pentapetalae</taxon>
        <taxon>rosids</taxon>
        <taxon>fabids</taxon>
        <taxon>Cucurbitales</taxon>
        <taxon>Cucurbitaceae</taxon>
        <taxon>Benincaseae</taxon>
        <taxon>Cucumis</taxon>
    </lineage>
</organism>
<feature type="region of interest" description="Disordered" evidence="1">
    <location>
        <begin position="1"/>
        <end position="44"/>
    </location>
</feature>
<dbReference type="GeneID" id="103503068"/>
<dbReference type="KEGG" id="cmo:103503068"/>
<protein>
    <submittedName>
        <fullName evidence="4">Protein MNN4-like</fullName>
    </submittedName>
</protein>
<sequence length="154" mass="17979">MAENKNIEKTTKKELKTKASRAQDDIEKDGKESPGEDGESRTGLLKIKVKAQGIKALEEEKKEIKLREKEELLNKVDKVALSVEKRKEEKTFEEHCEEFKKEIEELSPLEDEVVEKSSKKKRIMEGQDDKRKEKKEKKAQQEEESQEGKRKTYS</sequence>
<evidence type="ECO:0000313" key="2">
    <source>
        <dbReference type="EnsemblPlants" id="MELO3C026988.2.1"/>
    </source>
</evidence>
<dbReference type="Gramene" id="MELO3C026988.2.1">
    <property type="protein sequence ID" value="MELO3C026988.2.1"/>
    <property type="gene ID" value="MELO3C026988.2"/>
</dbReference>
<feature type="region of interest" description="Disordered" evidence="1">
    <location>
        <begin position="107"/>
        <end position="154"/>
    </location>
</feature>
<reference evidence="2" key="1">
    <citation type="submission" date="2023-03" db="UniProtKB">
        <authorList>
            <consortium name="EnsemblPlants"/>
        </authorList>
    </citation>
    <scope>IDENTIFICATION</scope>
</reference>
<feature type="compositionally biased region" description="Basic and acidic residues" evidence="1">
    <location>
        <begin position="123"/>
        <end position="154"/>
    </location>
</feature>
<name>A0A1S3CPC6_CUCME</name>
<reference evidence="4" key="2">
    <citation type="submission" date="2025-04" db="UniProtKB">
        <authorList>
            <consortium name="RefSeq"/>
        </authorList>
    </citation>
    <scope>IDENTIFICATION</scope>
</reference>
<dbReference type="Proteomes" id="UP001652600">
    <property type="component" value="Chromosome 2"/>
</dbReference>
<evidence type="ECO:0000256" key="1">
    <source>
        <dbReference type="SAM" id="MobiDB-lite"/>
    </source>
</evidence>